<dbReference type="Pfam" id="PF00392">
    <property type="entry name" value="GntR"/>
    <property type="match status" value="1"/>
</dbReference>
<proteinExistence type="predicted"/>
<evidence type="ECO:0000313" key="7">
    <source>
        <dbReference type="Proteomes" id="UP000272778"/>
    </source>
</evidence>
<dbReference type="InterPro" id="IPR036388">
    <property type="entry name" value="WH-like_DNA-bd_sf"/>
</dbReference>
<evidence type="ECO:0000256" key="4">
    <source>
        <dbReference type="SAM" id="MobiDB-lite"/>
    </source>
</evidence>
<feature type="region of interest" description="Disordered" evidence="4">
    <location>
        <begin position="1"/>
        <end position="47"/>
    </location>
</feature>
<dbReference type="SUPFAM" id="SSF48008">
    <property type="entry name" value="GntR ligand-binding domain-like"/>
    <property type="match status" value="1"/>
</dbReference>
<name>A0A3N6N359_9BURK</name>
<dbReference type="Pfam" id="PF07729">
    <property type="entry name" value="FCD"/>
    <property type="match status" value="1"/>
</dbReference>
<feature type="compositionally biased region" description="Basic and acidic residues" evidence="4">
    <location>
        <begin position="11"/>
        <end position="21"/>
    </location>
</feature>
<dbReference type="InterPro" id="IPR036390">
    <property type="entry name" value="WH_DNA-bd_sf"/>
</dbReference>
<sequence length="291" mass="31911">MSTPTKSRPRPRADSLRKSPTGDRTAQARETAIPAEKISRPPVGHADEGAPLVQRAVEALRKKILSVPHDNPFLGSEDELIATLGISRPTFRQAARLLEHEQLLKIKRGSGGGFFAQAPSARAVSRMAAIYLNSQGTTLQQIHNAFGPLVIEAAALAAGTANEATRSRLTDFVQSHDGFEELDDERLQMRVVLEFERLLGDICGNPAVALMLSVMRDLVRDPRFGNVGLTRDRARSYAEFHRKLAEAVRLGDADMARLFVRAHMAELARWKPVASRARRDADVTHAVTAGD</sequence>
<dbReference type="PANTHER" id="PTHR43537">
    <property type="entry name" value="TRANSCRIPTIONAL REGULATOR, GNTR FAMILY"/>
    <property type="match status" value="1"/>
</dbReference>
<feature type="domain" description="HTH gntR-type" evidence="5">
    <location>
        <begin position="50"/>
        <end position="118"/>
    </location>
</feature>
<dbReference type="GO" id="GO:0003700">
    <property type="term" value="F:DNA-binding transcription factor activity"/>
    <property type="evidence" value="ECO:0007669"/>
    <property type="project" value="InterPro"/>
</dbReference>
<dbReference type="GO" id="GO:0003677">
    <property type="term" value="F:DNA binding"/>
    <property type="evidence" value="ECO:0007669"/>
    <property type="project" value="UniProtKB-KW"/>
</dbReference>
<keyword evidence="3" id="KW-0804">Transcription</keyword>
<dbReference type="InterPro" id="IPR011711">
    <property type="entry name" value="GntR_C"/>
</dbReference>
<keyword evidence="1" id="KW-0805">Transcription regulation</keyword>
<dbReference type="AlphaFoldDB" id="A0A3N6N359"/>
<keyword evidence="2" id="KW-0238">DNA-binding</keyword>
<dbReference type="Proteomes" id="UP000272778">
    <property type="component" value="Unassembled WGS sequence"/>
</dbReference>
<dbReference type="RefSeq" id="WP_124152175.1">
    <property type="nucleotide sequence ID" value="NZ_RQIS01000011.1"/>
</dbReference>
<accession>A0A3N6N359</accession>
<dbReference type="Gene3D" id="1.20.120.530">
    <property type="entry name" value="GntR ligand-binding domain-like"/>
    <property type="match status" value="1"/>
</dbReference>
<dbReference type="SMART" id="SM00895">
    <property type="entry name" value="FCD"/>
    <property type="match status" value="1"/>
</dbReference>
<keyword evidence="7" id="KW-1185">Reference proteome</keyword>
<dbReference type="InterPro" id="IPR008920">
    <property type="entry name" value="TF_FadR/GntR_C"/>
</dbReference>
<dbReference type="OrthoDB" id="5450856at2"/>
<evidence type="ECO:0000313" key="6">
    <source>
        <dbReference type="EMBL" id="RQH05041.1"/>
    </source>
</evidence>
<dbReference type="PROSITE" id="PS50949">
    <property type="entry name" value="HTH_GNTR"/>
    <property type="match status" value="1"/>
</dbReference>
<reference evidence="6 7" key="1">
    <citation type="submission" date="2018-11" db="EMBL/GenBank/DDBJ databases">
        <title>Paraburkholderia sp. DHOA04, isolated from soil.</title>
        <authorList>
            <person name="Gao Z.-H."/>
            <person name="Qiu L.-H."/>
            <person name="Fu J.-C."/>
        </authorList>
    </citation>
    <scope>NUCLEOTIDE SEQUENCE [LARGE SCALE GENOMIC DNA]</scope>
    <source>
        <strain evidence="6 7">DHOA04</strain>
    </source>
</reference>
<gene>
    <name evidence="6" type="ORF">D1Y85_16705</name>
</gene>
<dbReference type="SUPFAM" id="SSF46785">
    <property type="entry name" value="Winged helix' DNA-binding domain"/>
    <property type="match status" value="1"/>
</dbReference>
<dbReference type="InterPro" id="IPR000524">
    <property type="entry name" value="Tscrpt_reg_HTH_GntR"/>
</dbReference>
<evidence type="ECO:0000256" key="3">
    <source>
        <dbReference type="ARBA" id="ARBA00023163"/>
    </source>
</evidence>
<organism evidence="6 7">
    <name type="scientific">Paraburkholderia dinghuensis</name>
    <dbReference type="NCBI Taxonomy" id="2305225"/>
    <lineage>
        <taxon>Bacteria</taxon>
        <taxon>Pseudomonadati</taxon>
        <taxon>Pseudomonadota</taxon>
        <taxon>Betaproteobacteria</taxon>
        <taxon>Burkholderiales</taxon>
        <taxon>Burkholderiaceae</taxon>
        <taxon>Paraburkholderia</taxon>
    </lineage>
</organism>
<comment type="caution">
    <text evidence="6">The sequence shown here is derived from an EMBL/GenBank/DDBJ whole genome shotgun (WGS) entry which is preliminary data.</text>
</comment>
<dbReference type="PANTHER" id="PTHR43537:SF24">
    <property type="entry name" value="GLUCONATE OPERON TRANSCRIPTIONAL REPRESSOR"/>
    <property type="match status" value="1"/>
</dbReference>
<evidence type="ECO:0000256" key="1">
    <source>
        <dbReference type="ARBA" id="ARBA00023015"/>
    </source>
</evidence>
<evidence type="ECO:0000256" key="2">
    <source>
        <dbReference type="ARBA" id="ARBA00023125"/>
    </source>
</evidence>
<evidence type="ECO:0000259" key="5">
    <source>
        <dbReference type="PROSITE" id="PS50949"/>
    </source>
</evidence>
<dbReference type="EMBL" id="RQIS01000011">
    <property type="protein sequence ID" value="RQH05041.1"/>
    <property type="molecule type" value="Genomic_DNA"/>
</dbReference>
<protein>
    <submittedName>
        <fullName evidence="6">FadR family transcriptional regulator</fullName>
    </submittedName>
</protein>
<dbReference type="Gene3D" id="1.10.10.10">
    <property type="entry name" value="Winged helix-like DNA-binding domain superfamily/Winged helix DNA-binding domain"/>
    <property type="match status" value="1"/>
</dbReference>